<sequence>MDKKRRTPKLDEMDSNELKFAINALRDLIKESASSKQRKIFEDIQKTLEKAIEKERRLNAKCLRLQSEIAANTSKIKAAIQLSEEDKNTIDTLKEELEKAWNIADELRMERCKNMDSDRFSESDRHSHRDSMYGSTLSLQKTRQDMEDAKKKWTSEKKSLQNEIEIQRKASQNLKAEIKQLQQQIKNMDSILSKKNEEIKQLETNFKVIEEMNEDKELGKGDQAAIINEIEKSRLQIFELEEELTKKERVIEELMKENELKTAEVEQMEKEILETRNNRSLAENIDTEKNLSEIKQKKKVKNGCESKNHRNLEKQINELCIKENEMALKLKLLEFSLCEKTSLLSTIQNDNSMLKIAFHKEKELCNAFSEQCKTLKEEANKNMKTLEELEKVRNRHVSVIGKLEKENCKLEKELATVEHCKYPEKIKNLENNLATIKKELEERENRLKETNEEISKIRTETKEFSKHLTDTLNIIKSIHTSCDVFRETNFEFCDGKIFSLKNNIHWLILDLKEKIKDLVESYKEITMQKYKLADEVESLKSERHPRKEKESKWTETEDIYFDEEQSNNERAGTLSDDEMSDVNITVLETDLEFKEIDKEIEKSNEEAGFQEYEHYLSLIKPETISSDLEINSFHSASENKFLKENLCNLSVPPHEERKSSTGTVSLEMPIEENSDGNSKSRKAIDVHSIQKAIKRGASISDVATSHDLVKYRNQLRMKQKKMDIMRKELESSTSSFGTNSAIYQKDSGRRFTTAVSVKKLKFGKKEIK</sequence>
<gene>
    <name evidence="2" type="ORF">HNY73_018275</name>
</gene>
<keyword evidence="2" id="KW-0966">Cell projection</keyword>
<comment type="caution">
    <text evidence="2">The sequence shown here is derived from an EMBL/GenBank/DDBJ whole genome shotgun (WGS) entry which is preliminary data.</text>
</comment>
<reference evidence="2" key="2">
    <citation type="submission" date="2020-06" db="EMBL/GenBank/DDBJ databases">
        <authorList>
            <person name="Sheffer M."/>
        </authorList>
    </citation>
    <scope>NUCLEOTIDE SEQUENCE</scope>
</reference>
<name>A0A8T0ECP2_ARGBR</name>
<keyword evidence="2" id="KW-0969">Cilium</keyword>
<reference evidence="2" key="1">
    <citation type="journal article" date="2020" name="bioRxiv">
        <title>Chromosome-level reference genome of the European wasp spider Argiope bruennichi: a resource for studies on range expansion and evolutionary adaptation.</title>
        <authorList>
            <person name="Sheffer M.M."/>
            <person name="Hoppe A."/>
            <person name="Krehenwinkel H."/>
            <person name="Uhl G."/>
            <person name="Kuss A.W."/>
            <person name="Jensen L."/>
            <person name="Jensen C."/>
            <person name="Gillespie R.G."/>
            <person name="Hoff K.J."/>
            <person name="Prost S."/>
        </authorList>
    </citation>
    <scope>NUCLEOTIDE SEQUENCE</scope>
</reference>
<feature type="coiled-coil region" evidence="1">
    <location>
        <begin position="369"/>
        <end position="460"/>
    </location>
</feature>
<evidence type="ECO:0000313" key="2">
    <source>
        <dbReference type="EMBL" id="KAF8770786.1"/>
    </source>
</evidence>
<protein>
    <submittedName>
        <fullName evidence="2">Cilia- and flagella-associated protein 58 like protein</fullName>
    </submittedName>
</protein>
<feature type="coiled-coil region" evidence="1">
    <location>
        <begin position="41"/>
        <end position="110"/>
    </location>
</feature>
<evidence type="ECO:0000256" key="1">
    <source>
        <dbReference type="SAM" id="Coils"/>
    </source>
</evidence>
<dbReference type="Proteomes" id="UP000807504">
    <property type="component" value="Unassembled WGS sequence"/>
</dbReference>
<proteinExistence type="predicted"/>
<accession>A0A8T0ECP2</accession>
<evidence type="ECO:0000313" key="3">
    <source>
        <dbReference type="Proteomes" id="UP000807504"/>
    </source>
</evidence>
<keyword evidence="2" id="KW-0282">Flagellum</keyword>
<dbReference type="EMBL" id="JABXBU010002228">
    <property type="protein sequence ID" value="KAF8770786.1"/>
    <property type="molecule type" value="Genomic_DNA"/>
</dbReference>
<feature type="coiled-coil region" evidence="1">
    <location>
        <begin position="143"/>
        <end position="285"/>
    </location>
</feature>
<dbReference type="AlphaFoldDB" id="A0A8T0ECP2"/>
<keyword evidence="3" id="KW-1185">Reference proteome</keyword>
<keyword evidence="1" id="KW-0175">Coiled coil</keyword>
<organism evidence="2 3">
    <name type="scientific">Argiope bruennichi</name>
    <name type="common">Wasp spider</name>
    <name type="synonym">Aranea bruennichi</name>
    <dbReference type="NCBI Taxonomy" id="94029"/>
    <lineage>
        <taxon>Eukaryota</taxon>
        <taxon>Metazoa</taxon>
        <taxon>Ecdysozoa</taxon>
        <taxon>Arthropoda</taxon>
        <taxon>Chelicerata</taxon>
        <taxon>Arachnida</taxon>
        <taxon>Araneae</taxon>
        <taxon>Araneomorphae</taxon>
        <taxon>Entelegynae</taxon>
        <taxon>Araneoidea</taxon>
        <taxon>Araneidae</taxon>
        <taxon>Argiope</taxon>
    </lineage>
</organism>